<organism evidence="1 2">
    <name type="scientific">Carboxylicivirga sediminis</name>
    <dbReference type="NCBI Taxonomy" id="2006564"/>
    <lineage>
        <taxon>Bacteria</taxon>
        <taxon>Pseudomonadati</taxon>
        <taxon>Bacteroidota</taxon>
        <taxon>Bacteroidia</taxon>
        <taxon>Marinilabiliales</taxon>
        <taxon>Marinilabiliaceae</taxon>
        <taxon>Carboxylicivirga</taxon>
    </lineage>
</organism>
<evidence type="ECO:0000313" key="2">
    <source>
        <dbReference type="Proteomes" id="UP000679220"/>
    </source>
</evidence>
<protein>
    <submittedName>
        <fullName evidence="1">Uncharacterized protein</fullName>
    </submittedName>
</protein>
<sequence length="360" mass="41478">MSLAQVDQTWRYYYPEFKENAGNNLYFRLENNNFVKNNEYFGNYIEGYTLMGYTAQPSLVYYAGSRLRIKAGVHVIQFSGMNEFTEVLPTFSIHTKLTDKLDLIMGGLKGDIHHRLIEPLFDPENQYTRPIENGFQFVYTSDKLWLDTWVDWEQFIFLGDDKPEKFTAGLSTEFTLTKPESDFSLSIPGQLVATHLGGQISNYSERMQSLANLATGLKMSYDIGEGFIRDIGIATYFATYHDLTAQSGWDFTNGNAIYPVAEVNYKYGTLMTGFWRAHNFLAPKGNSIFQSTSNYQPGYYTEYRNLITSKLSFTKTFMKQIKFSAMVETYYDVPASQFDYSYGINLVFTPNFFISKVKFD</sequence>
<dbReference type="AlphaFoldDB" id="A0A941F5H4"/>
<reference evidence="1" key="1">
    <citation type="journal article" date="2018" name="Int. J. Syst. Evol. Microbiol.">
        <title>Carboxylicivirga sediminis sp. nov., isolated from coastal sediment.</title>
        <authorList>
            <person name="Wang F.Q."/>
            <person name="Ren L.H."/>
            <person name="Zou R.J."/>
            <person name="Sun Y.Z."/>
            <person name="Liu X.J."/>
            <person name="Jiang F."/>
            <person name="Liu L.J."/>
        </authorList>
    </citation>
    <scope>NUCLEOTIDE SEQUENCE</scope>
    <source>
        <strain evidence="1">JR1</strain>
    </source>
</reference>
<accession>A0A941F5H4</accession>
<proteinExistence type="predicted"/>
<name>A0A941F5H4_9BACT</name>
<evidence type="ECO:0000313" key="1">
    <source>
        <dbReference type="EMBL" id="MBR8535595.1"/>
    </source>
</evidence>
<reference evidence="1" key="2">
    <citation type="submission" date="2021-04" db="EMBL/GenBank/DDBJ databases">
        <authorList>
            <person name="Zhang T."/>
            <person name="Zhang Y."/>
            <person name="Lu D."/>
            <person name="Zuo D."/>
            <person name="Du Z."/>
        </authorList>
    </citation>
    <scope>NUCLEOTIDE SEQUENCE</scope>
    <source>
        <strain evidence="1">JR1</strain>
    </source>
</reference>
<keyword evidence="2" id="KW-1185">Reference proteome</keyword>
<dbReference type="EMBL" id="JAGTAR010000010">
    <property type="protein sequence ID" value="MBR8535595.1"/>
    <property type="molecule type" value="Genomic_DNA"/>
</dbReference>
<gene>
    <name evidence="1" type="ORF">KDU71_08500</name>
</gene>
<comment type="caution">
    <text evidence="1">The sequence shown here is derived from an EMBL/GenBank/DDBJ whole genome shotgun (WGS) entry which is preliminary data.</text>
</comment>
<dbReference type="Proteomes" id="UP000679220">
    <property type="component" value="Unassembled WGS sequence"/>
</dbReference>
<dbReference type="RefSeq" id="WP_212189603.1">
    <property type="nucleotide sequence ID" value="NZ_JAGTAR010000010.1"/>
</dbReference>